<dbReference type="EMBL" id="FXSZ01000001">
    <property type="protein sequence ID" value="SMO33327.1"/>
    <property type="molecule type" value="Genomic_DNA"/>
</dbReference>
<keyword evidence="16" id="KW-1185">Reference proteome</keyword>
<organism evidence="15 16">
    <name type="scientific">Solitalea koreensis</name>
    <dbReference type="NCBI Taxonomy" id="543615"/>
    <lineage>
        <taxon>Bacteria</taxon>
        <taxon>Pseudomonadati</taxon>
        <taxon>Bacteroidota</taxon>
        <taxon>Sphingobacteriia</taxon>
        <taxon>Sphingobacteriales</taxon>
        <taxon>Sphingobacteriaceae</taxon>
        <taxon>Solitalea</taxon>
    </lineage>
</organism>
<accession>A0A521AEU7</accession>
<comment type="catalytic activity">
    <reaction evidence="11">
        <text>(S)-2,3,4,5-tetrahydrodipicolinate + NAD(+) + H2O = (2S,4S)-4-hydroxy-2,3,4,5-tetrahydrodipicolinate + NADH + H(+)</text>
        <dbReference type="Rhea" id="RHEA:35323"/>
        <dbReference type="ChEBI" id="CHEBI:15377"/>
        <dbReference type="ChEBI" id="CHEBI:15378"/>
        <dbReference type="ChEBI" id="CHEBI:16845"/>
        <dbReference type="ChEBI" id="CHEBI:57540"/>
        <dbReference type="ChEBI" id="CHEBI:57945"/>
        <dbReference type="ChEBI" id="CHEBI:67139"/>
        <dbReference type="EC" id="1.17.1.8"/>
    </reaction>
</comment>
<evidence type="ECO:0000256" key="1">
    <source>
        <dbReference type="ARBA" id="ARBA00006642"/>
    </source>
</evidence>
<keyword evidence="7" id="KW-0457">Lysine biosynthesis</keyword>
<evidence type="ECO:0000256" key="5">
    <source>
        <dbReference type="ARBA" id="ARBA00023002"/>
    </source>
</evidence>
<protein>
    <recommendedName>
        <fullName evidence="9 12">4-hydroxy-tetrahydrodipicolinate reductase</fullName>
        <ecNumber evidence="9 12">1.17.1.8</ecNumber>
    </recommendedName>
</protein>
<dbReference type="GO" id="GO:0008839">
    <property type="term" value="F:4-hydroxy-tetrahydrodipicolinate reductase"/>
    <property type="evidence" value="ECO:0007669"/>
    <property type="project" value="UniProtKB-UniRule"/>
</dbReference>
<dbReference type="GO" id="GO:0009089">
    <property type="term" value="P:lysine biosynthetic process via diaminopimelate"/>
    <property type="evidence" value="ECO:0007669"/>
    <property type="project" value="UniProtKB-UniRule"/>
</dbReference>
<sequence length="249" mass="27836">MFSVNIALLGYGKMGKEIEQIALQRGHTIVLKIDETNLDQLTVENLKRADVAIEFSTPKTVLGNIELCFQAGTPIVVGTTGWYEHFEDVKTKCNTENHSLFHATNFSIGVNITFYINQLLAKIMNGFAEYDVVMEEIHHLQKLDHPSGTAITLAEGIIDNLQRKTKWQGWLNDGTEEKPINTPDGLLIEALREEGIPGTHTVSYISDIDRIDLKHTAFNRKGFATGAVVAAEWIVSRKGVFTMKDMLSF</sequence>
<dbReference type="PANTHER" id="PTHR20836:SF0">
    <property type="entry name" value="4-HYDROXY-TETRAHYDRODIPICOLINATE REDUCTASE 1, CHLOROPLASTIC-RELATED"/>
    <property type="match status" value="1"/>
</dbReference>
<dbReference type="InterPro" id="IPR036291">
    <property type="entry name" value="NAD(P)-bd_dom_sf"/>
</dbReference>
<dbReference type="Pfam" id="PF05173">
    <property type="entry name" value="DapB_C"/>
    <property type="match status" value="1"/>
</dbReference>
<dbReference type="GO" id="GO:0019877">
    <property type="term" value="P:diaminopimelate biosynthetic process"/>
    <property type="evidence" value="ECO:0007669"/>
    <property type="project" value="UniProtKB-KW"/>
</dbReference>
<evidence type="ECO:0000256" key="12">
    <source>
        <dbReference type="NCBIfam" id="TIGR00036"/>
    </source>
</evidence>
<evidence type="ECO:0000256" key="2">
    <source>
        <dbReference type="ARBA" id="ARBA00022605"/>
    </source>
</evidence>
<comment type="catalytic activity">
    <reaction evidence="10">
        <text>(S)-2,3,4,5-tetrahydrodipicolinate + NADP(+) + H2O = (2S,4S)-4-hydroxy-2,3,4,5-tetrahydrodipicolinate + NADPH + H(+)</text>
        <dbReference type="Rhea" id="RHEA:35331"/>
        <dbReference type="ChEBI" id="CHEBI:15377"/>
        <dbReference type="ChEBI" id="CHEBI:15378"/>
        <dbReference type="ChEBI" id="CHEBI:16845"/>
        <dbReference type="ChEBI" id="CHEBI:57783"/>
        <dbReference type="ChEBI" id="CHEBI:58349"/>
        <dbReference type="ChEBI" id="CHEBI:67139"/>
        <dbReference type="EC" id="1.17.1.8"/>
    </reaction>
</comment>
<reference evidence="15 16" key="1">
    <citation type="submission" date="2017-05" db="EMBL/GenBank/DDBJ databases">
        <authorList>
            <person name="Varghese N."/>
            <person name="Submissions S."/>
        </authorList>
    </citation>
    <scope>NUCLEOTIDE SEQUENCE [LARGE SCALE GENOMIC DNA]</scope>
    <source>
        <strain evidence="15 16">DSM 21342</strain>
    </source>
</reference>
<dbReference type="Gene3D" id="3.40.50.720">
    <property type="entry name" value="NAD(P)-binding Rossmann-like Domain"/>
    <property type="match status" value="1"/>
</dbReference>
<proteinExistence type="inferred from homology"/>
<dbReference type="InterPro" id="IPR000846">
    <property type="entry name" value="DapB_N"/>
</dbReference>
<dbReference type="Proteomes" id="UP000315971">
    <property type="component" value="Unassembled WGS sequence"/>
</dbReference>
<dbReference type="PANTHER" id="PTHR20836">
    <property type="entry name" value="DIHYDRODIPICOLINATE REDUCTASE"/>
    <property type="match status" value="1"/>
</dbReference>
<name>A0A521AEU7_9SPHI</name>
<keyword evidence="5" id="KW-0560">Oxidoreductase</keyword>
<dbReference type="GO" id="GO:0005829">
    <property type="term" value="C:cytosol"/>
    <property type="evidence" value="ECO:0007669"/>
    <property type="project" value="TreeGrafter"/>
</dbReference>
<dbReference type="EC" id="1.17.1.8" evidence="9 12"/>
<keyword evidence="3" id="KW-0521">NADP</keyword>
<evidence type="ECO:0000256" key="11">
    <source>
        <dbReference type="ARBA" id="ARBA00049396"/>
    </source>
</evidence>
<dbReference type="InterPro" id="IPR022663">
    <property type="entry name" value="DapB_C"/>
</dbReference>
<dbReference type="SUPFAM" id="SSF51735">
    <property type="entry name" value="NAD(P)-binding Rossmann-fold domains"/>
    <property type="match status" value="1"/>
</dbReference>
<comment type="pathway">
    <text evidence="8">Amino-acid biosynthesis; L-lysine biosynthesis via DAP pathway; (S)-tetrahydrodipicolinate from L-aspartate: step 4/4.</text>
</comment>
<evidence type="ECO:0000256" key="10">
    <source>
        <dbReference type="ARBA" id="ARBA00049080"/>
    </source>
</evidence>
<feature type="domain" description="Dihydrodipicolinate reductase N-terminal" evidence="13">
    <location>
        <begin position="4"/>
        <end position="106"/>
    </location>
</feature>
<comment type="similarity">
    <text evidence="1">Belongs to the DapB family.</text>
</comment>
<evidence type="ECO:0000256" key="7">
    <source>
        <dbReference type="ARBA" id="ARBA00023154"/>
    </source>
</evidence>
<evidence type="ECO:0000256" key="4">
    <source>
        <dbReference type="ARBA" id="ARBA00022915"/>
    </source>
</evidence>
<dbReference type="SUPFAM" id="SSF55347">
    <property type="entry name" value="Glyceraldehyde-3-phosphate dehydrogenase-like, C-terminal domain"/>
    <property type="match status" value="1"/>
</dbReference>
<dbReference type="CDD" id="cd02274">
    <property type="entry name" value="DHDPR_N"/>
    <property type="match status" value="1"/>
</dbReference>
<dbReference type="PIRSF" id="PIRSF000161">
    <property type="entry name" value="DHPR"/>
    <property type="match status" value="1"/>
</dbReference>
<evidence type="ECO:0000259" key="13">
    <source>
        <dbReference type="Pfam" id="PF01113"/>
    </source>
</evidence>
<evidence type="ECO:0000256" key="3">
    <source>
        <dbReference type="ARBA" id="ARBA00022857"/>
    </source>
</evidence>
<evidence type="ECO:0000256" key="6">
    <source>
        <dbReference type="ARBA" id="ARBA00023027"/>
    </source>
</evidence>
<keyword evidence="4" id="KW-0220">Diaminopimelate biosynthesis</keyword>
<dbReference type="InterPro" id="IPR023940">
    <property type="entry name" value="DHDPR_bac"/>
</dbReference>
<dbReference type="AlphaFoldDB" id="A0A521AEU7"/>
<evidence type="ECO:0000259" key="14">
    <source>
        <dbReference type="Pfam" id="PF05173"/>
    </source>
</evidence>
<keyword evidence="2" id="KW-0028">Amino-acid biosynthesis</keyword>
<dbReference type="NCBIfam" id="TIGR00036">
    <property type="entry name" value="dapB"/>
    <property type="match status" value="1"/>
</dbReference>
<evidence type="ECO:0000313" key="15">
    <source>
        <dbReference type="EMBL" id="SMO33327.1"/>
    </source>
</evidence>
<gene>
    <name evidence="15" type="ORF">SAMN06265350_10192</name>
</gene>
<evidence type="ECO:0000313" key="16">
    <source>
        <dbReference type="Proteomes" id="UP000315971"/>
    </source>
</evidence>
<evidence type="ECO:0000256" key="9">
    <source>
        <dbReference type="ARBA" id="ARBA00038983"/>
    </source>
</evidence>
<evidence type="ECO:0000256" key="8">
    <source>
        <dbReference type="ARBA" id="ARBA00037922"/>
    </source>
</evidence>
<dbReference type="Pfam" id="PF01113">
    <property type="entry name" value="DapB_N"/>
    <property type="match status" value="1"/>
</dbReference>
<keyword evidence="6" id="KW-0520">NAD</keyword>
<dbReference type="Gene3D" id="3.30.360.10">
    <property type="entry name" value="Dihydrodipicolinate Reductase, domain 2"/>
    <property type="match status" value="1"/>
</dbReference>
<feature type="domain" description="Dihydrodipicolinate reductase C-terminal" evidence="14">
    <location>
        <begin position="109"/>
        <end position="247"/>
    </location>
</feature>